<reference evidence="2 3" key="1">
    <citation type="submission" date="2021-05" db="EMBL/GenBank/DDBJ databases">
        <title>Draft Genome Sequences of Clinical Respiratory Isolates of Mycobacterium goodii Recovered in Ireland.</title>
        <authorList>
            <person name="Flanagan P.R."/>
            <person name="Mok S."/>
            <person name="Roycroft E."/>
            <person name="Rogers T.R."/>
            <person name="Fitzgibbon M."/>
        </authorList>
    </citation>
    <scope>NUCLEOTIDE SEQUENCE [LARGE SCALE GENOMIC DNA]</scope>
    <source>
        <strain evidence="2 3">14IE55</strain>
    </source>
</reference>
<dbReference type="RefSeq" id="WP_214389406.1">
    <property type="nucleotide sequence ID" value="NZ_JAHBOK010000036.1"/>
</dbReference>
<dbReference type="SUPFAM" id="SSF140453">
    <property type="entry name" value="EsxAB dimer-like"/>
    <property type="match status" value="1"/>
</dbReference>
<evidence type="ECO:0008006" key="4">
    <source>
        <dbReference type="Google" id="ProtNLM"/>
    </source>
</evidence>
<feature type="region of interest" description="Disordered" evidence="1">
    <location>
        <begin position="16"/>
        <end position="35"/>
    </location>
</feature>
<accession>A0ABS6HRU6</accession>
<name>A0ABS6HRU6_MYCGD</name>
<feature type="compositionally biased region" description="Basic and acidic residues" evidence="1">
    <location>
        <begin position="21"/>
        <end position="33"/>
    </location>
</feature>
<comment type="caution">
    <text evidence="2">The sequence shown here is derived from an EMBL/GenBank/DDBJ whole genome shotgun (WGS) entry which is preliminary data.</text>
</comment>
<dbReference type="EMBL" id="JAHBOM010000010">
    <property type="protein sequence ID" value="MBU8824048.1"/>
    <property type="molecule type" value="Genomic_DNA"/>
</dbReference>
<protein>
    <recommendedName>
        <fullName evidence="4">WXG100 family type VII secretion target</fullName>
    </recommendedName>
</protein>
<dbReference type="InterPro" id="IPR036689">
    <property type="entry name" value="ESAT-6-like_sf"/>
</dbReference>
<keyword evidence="3" id="KW-1185">Reference proteome</keyword>
<dbReference type="Proteomes" id="UP000696413">
    <property type="component" value="Unassembled WGS sequence"/>
</dbReference>
<dbReference type="Gene3D" id="1.10.287.1060">
    <property type="entry name" value="ESAT-6-like"/>
    <property type="match status" value="1"/>
</dbReference>
<evidence type="ECO:0000313" key="2">
    <source>
        <dbReference type="EMBL" id="MBU8824048.1"/>
    </source>
</evidence>
<proteinExistence type="predicted"/>
<organism evidence="2 3">
    <name type="scientific">Mycolicibacterium goodii</name>
    <name type="common">Mycobacterium goodii</name>
    <dbReference type="NCBI Taxonomy" id="134601"/>
    <lineage>
        <taxon>Bacteria</taxon>
        <taxon>Bacillati</taxon>
        <taxon>Actinomycetota</taxon>
        <taxon>Actinomycetes</taxon>
        <taxon>Mycobacteriales</taxon>
        <taxon>Mycobacteriaceae</taxon>
        <taxon>Mycolicibacterium</taxon>
    </lineage>
</organism>
<evidence type="ECO:0000256" key="1">
    <source>
        <dbReference type="SAM" id="MobiDB-lite"/>
    </source>
</evidence>
<evidence type="ECO:0000313" key="3">
    <source>
        <dbReference type="Proteomes" id="UP000696413"/>
    </source>
</evidence>
<gene>
    <name evidence="2" type="ORF">KL859_14350</name>
</gene>
<sequence length="102" mass="11038">MPEPLRVNVESLHHASNAMLDHMDTSRREHSDHDDELVSAAGKWNGEIAAALGHVATSWADKRAALHTVVGRMSGAMSDAVADYLTTDQNASDEIQQSETSL</sequence>